<keyword evidence="3" id="KW-1185">Reference proteome</keyword>
<evidence type="ECO:0000313" key="2">
    <source>
        <dbReference type="EMBL" id="THV44084.1"/>
    </source>
</evidence>
<dbReference type="Pfam" id="PF06985">
    <property type="entry name" value="HET"/>
    <property type="match status" value="1"/>
</dbReference>
<dbReference type="PANTHER" id="PTHR33112">
    <property type="entry name" value="DOMAIN PROTEIN, PUTATIVE-RELATED"/>
    <property type="match status" value="1"/>
</dbReference>
<dbReference type="EMBL" id="PQXL01000734">
    <property type="protein sequence ID" value="THV44084.1"/>
    <property type="molecule type" value="Genomic_DNA"/>
</dbReference>
<comment type="caution">
    <text evidence="2">The sequence shown here is derived from an EMBL/GenBank/DDBJ whole genome shotgun (WGS) entry which is preliminary data.</text>
</comment>
<sequence>MRCKLCKTLNFKRLSKNHHRKRDFEDIEDLEKYTYQHHTSWASLEHSASNGCELCQLFERSLHKKYPNLPEKIRRRLDEANTTSEIDSEDMDSADGSDRIFIGLDHSKSVSLGAKSLWINQLRIFLGYPNGMRLAYHVGIDLFISRLDPYAAKTFIVGRDIDPQPLSRRNIELVENWILDCKAKHPICAPSHAERPLPTRVIYIGSGSQLMPNHARILETQGRSGYYASLSYCWGDGPDGHKTTKRNIKSRKSCLVLEDLPQTLKDAILVTTKLGLQYIWIDSICIIQDSPSDKRKELTRMKDVYRNAFITIAAGNARRSQDGFLQNRERSTFRLDWDEKGSSGREPQVFCGPSAETWPDCARKGVLSTRGWTFQERLLSPRTLYFGKDQIYWECDTCIFSENQILAVPDHVSVSTRKGDMYDYEYTLKHNMRDWRNYIEQVAAIPQFSAKLFQKILHRDTTSPNFESLEQIENLGGYGGINDNTFSPESTILFFRKWTVIANEYSRRTLSNSHDKLDALSAIAQQLAEANSSEYVAGIWTPDIFELRGLLWVQKSVAFAVRNKGSGEIQKRHYCPSWSWASVGGEIEYYNWSNWGSDSWQYSGKEVINKARVEDLSSRLSSEEHPYGDVSKGEVKLQGQWGYLPHKIASNDFPTKMFSSNPLKPTIEITLDAMIKERHGMEDLFCQSTQNIIRSRSQHLSPIQINEHSIKHLHWRPYCIRIADVKETNHLGKHVIESWFLLLERVENEEGTFRRIGIGHFTDFWGGCVPLQEWGCIWKSEERTIRLI</sequence>
<accession>A0A4S8QTS6</accession>
<dbReference type="InterPro" id="IPR010730">
    <property type="entry name" value="HET"/>
</dbReference>
<proteinExistence type="predicted"/>
<dbReference type="PANTHER" id="PTHR33112:SF8">
    <property type="entry name" value="HETEROKARYON INCOMPATIBILITY DOMAIN-CONTAINING PROTEIN"/>
    <property type="match status" value="1"/>
</dbReference>
<reference evidence="2 3" key="1">
    <citation type="submission" date="2017-12" db="EMBL/GenBank/DDBJ databases">
        <title>Comparative genomics of Botrytis spp.</title>
        <authorList>
            <person name="Valero-Jimenez C.A."/>
            <person name="Tapia P."/>
            <person name="Veloso J."/>
            <person name="Silva-Moreno E."/>
            <person name="Staats M."/>
            <person name="Valdes J.H."/>
            <person name="Van Kan J.A.L."/>
        </authorList>
    </citation>
    <scope>NUCLEOTIDE SEQUENCE [LARGE SCALE GENOMIC DNA]</scope>
    <source>
        <strain evidence="2 3">MUCL435</strain>
    </source>
</reference>
<organism evidence="2 3">
    <name type="scientific">Botrytis galanthina</name>
    <dbReference type="NCBI Taxonomy" id="278940"/>
    <lineage>
        <taxon>Eukaryota</taxon>
        <taxon>Fungi</taxon>
        <taxon>Dikarya</taxon>
        <taxon>Ascomycota</taxon>
        <taxon>Pezizomycotina</taxon>
        <taxon>Leotiomycetes</taxon>
        <taxon>Helotiales</taxon>
        <taxon>Sclerotiniaceae</taxon>
        <taxon>Botrytis</taxon>
    </lineage>
</organism>
<dbReference type="OrthoDB" id="8300194at2759"/>
<gene>
    <name evidence="2" type="ORF">BGAL_0739g00010</name>
</gene>
<dbReference type="Proteomes" id="UP000308671">
    <property type="component" value="Unassembled WGS sequence"/>
</dbReference>
<dbReference type="AlphaFoldDB" id="A0A4S8QTS6"/>
<protein>
    <recommendedName>
        <fullName evidence="1">Heterokaryon incompatibility domain-containing protein</fullName>
    </recommendedName>
</protein>
<evidence type="ECO:0000259" key="1">
    <source>
        <dbReference type="Pfam" id="PF06985"/>
    </source>
</evidence>
<evidence type="ECO:0000313" key="3">
    <source>
        <dbReference type="Proteomes" id="UP000308671"/>
    </source>
</evidence>
<feature type="domain" description="Heterokaryon incompatibility" evidence="1">
    <location>
        <begin position="227"/>
        <end position="376"/>
    </location>
</feature>
<name>A0A4S8QTS6_9HELO</name>